<dbReference type="AlphaFoldDB" id="A0A067EC62"/>
<reference evidence="1 2" key="1">
    <citation type="submission" date="2014-04" db="EMBL/GenBank/DDBJ databases">
        <authorList>
            <consortium name="International Citrus Genome Consortium"/>
            <person name="Gmitter F."/>
            <person name="Chen C."/>
            <person name="Farmerie W."/>
            <person name="Harkins T."/>
            <person name="Desany B."/>
            <person name="Mohiuddin M."/>
            <person name="Kodira C."/>
            <person name="Borodovsky M."/>
            <person name="Lomsadze A."/>
            <person name="Burns P."/>
            <person name="Jenkins J."/>
            <person name="Prochnik S."/>
            <person name="Shu S."/>
            <person name="Chapman J."/>
            <person name="Pitluck S."/>
            <person name="Schmutz J."/>
            <person name="Rokhsar D."/>
        </authorList>
    </citation>
    <scope>NUCLEOTIDE SEQUENCE</scope>
</reference>
<sequence length="77" mass="8808">MINLFFILKPKLSFEHNLKKIKYNPSPSEVHNNIPNGIVNYIAKRRTKCTYTLPPISSPKIKGNNLGNIQVVEKKNC</sequence>
<proteinExistence type="predicted"/>
<keyword evidence="2" id="KW-1185">Reference proteome</keyword>
<evidence type="ECO:0000313" key="2">
    <source>
        <dbReference type="Proteomes" id="UP000027120"/>
    </source>
</evidence>
<name>A0A067EC62_CITSI</name>
<evidence type="ECO:0000313" key="1">
    <source>
        <dbReference type="EMBL" id="KDO52764.1"/>
    </source>
</evidence>
<organism evidence="1 2">
    <name type="scientific">Citrus sinensis</name>
    <name type="common">Sweet orange</name>
    <name type="synonym">Citrus aurantium var. sinensis</name>
    <dbReference type="NCBI Taxonomy" id="2711"/>
    <lineage>
        <taxon>Eukaryota</taxon>
        <taxon>Viridiplantae</taxon>
        <taxon>Streptophyta</taxon>
        <taxon>Embryophyta</taxon>
        <taxon>Tracheophyta</taxon>
        <taxon>Spermatophyta</taxon>
        <taxon>Magnoliopsida</taxon>
        <taxon>eudicotyledons</taxon>
        <taxon>Gunneridae</taxon>
        <taxon>Pentapetalae</taxon>
        <taxon>rosids</taxon>
        <taxon>malvids</taxon>
        <taxon>Sapindales</taxon>
        <taxon>Rutaceae</taxon>
        <taxon>Aurantioideae</taxon>
        <taxon>Citrus</taxon>
    </lineage>
</organism>
<protein>
    <submittedName>
        <fullName evidence="1">Uncharacterized protein</fullName>
    </submittedName>
</protein>
<gene>
    <name evidence="1" type="ORF">CISIN_1g040752mg</name>
</gene>
<accession>A0A067EC62</accession>
<dbReference type="EMBL" id="KK785029">
    <property type="protein sequence ID" value="KDO52764.1"/>
    <property type="molecule type" value="Genomic_DNA"/>
</dbReference>
<dbReference type="Proteomes" id="UP000027120">
    <property type="component" value="Unassembled WGS sequence"/>
</dbReference>